<organism evidence="2 3">
    <name type="scientific">Oedothorax gibbosus</name>
    <dbReference type="NCBI Taxonomy" id="931172"/>
    <lineage>
        <taxon>Eukaryota</taxon>
        <taxon>Metazoa</taxon>
        <taxon>Ecdysozoa</taxon>
        <taxon>Arthropoda</taxon>
        <taxon>Chelicerata</taxon>
        <taxon>Arachnida</taxon>
        <taxon>Araneae</taxon>
        <taxon>Araneomorphae</taxon>
        <taxon>Entelegynae</taxon>
        <taxon>Araneoidea</taxon>
        <taxon>Linyphiidae</taxon>
        <taxon>Erigoninae</taxon>
        <taxon>Oedothorax</taxon>
    </lineage>
</organism>
<evidence type="ECO:0000313" key="2">
    <source>
        <dbReference type="EMBL" id="KAG8189005.1"/>
    </source>
</evidence>
<feature type="compositionally biased region" description="Low complexity" evidence="1">
    <location>
        <begin position="74"/>
        <end position="84"/>
    </location>
</feature>
<accession>A0AAV6UZT9</accession>
<proteinExistence type="predicted"/>
<dbReference type="EMBL" id="JAFNEN010000224">
    <property type="protein sequence ID" value="KAG8189005.1"/>
    <property type="molecule type" value="Genomic_DNA"/>
</dbReference>
<evidence type="ECO:0000313" key="3">
    <source>
        <dbReference type="Proteomes" id="UP000827092"/>
    </source>
</evidence>
<name>A0AAV6UZT9_9ARAC</name>
<feature type="compositionally biased region" description="Basic residues" evidence="1">
    <location>
        <begin position="59"/>
        <end position="73"/>
    </location>
</feature>
<protein>
    <submittedName>
        <fullName evidence="2">Uncharacterized protein</fullName>
    </submittedName>
</protein>
<evidence type="ECO:0000256" key="1">
    <source>
        <dbReference type="SAM" id="MobiDB-lite"/>
    </source>
</evidence>
<dbReference type="AlphaFoldDB" id="A0AAV6UZT9"/>
<feature type="region of interest" description="Disordered" evidence="1">
    <location>
        <begin position="53"/>
        <end position="89"/>
    </location>
</feature>
<reference evidence="2 3" key="1">
    <citation type="journal article" date="2022" name="Nat. Ecol. Evol.">
        <title>A masculinizing supergene underlies an exaggerated male reproductive morph in a spider.</title>
        <authorList>
            <person name="Hendrickx F."/>
            <person name="De Corte Z."/>
            <person name="Sonet G."/>
            <person name="Van Belleghem S.M."/>
            <person name="Kostlbacher S."/>
            <person name="Vangestel C."/>
        </authorList>
    </citation>
    <scope>NUCLEOTIDE SEQUENCE [LARGE SCALE GENOMIC DNA]</scope>
    <source>
        <strain evidence="2">W744_W776</strain>
    </source>
</reference>
<comment type="caution">
    <text evidence="2">The sequence shown here is derived from an EMBL/GenBank/DDBJ whole genome shotgun (WGS) entry which is preliminary data.</text>
</comment>
<sequence>MCPQSVLDHVYGYKQAQILERLQRLRVKYLKPSAFKKIEDLGKKNGGSIINYKIAPAKKSGRKKRPRSKKAKQKQVVSSSLNNINDDDDPQIIYENVNQVLQVPPRAQDMEQRILLETLFPPPKNKSYVVPLYDIFPGDRKEQEFVRSDNNVGAYVDLV</sequence>
<keyword evidence="3" id="KW-1185">Reference proteome</keyword>
<gene>
    <name evidence="2" type="ORF">JTE90_019015</name>
</gene>
<dbReference type="Proteomes" id="UP000827092">
    <property type="component" value="Unassembled WGS sequence"/>
</dbReference>